<reference evidence="1" key="2">
    <citation type="submission" date="2020-11" db="EMBL/GenBank/DDBJ databases">
        <authorList>
            <person name="McCartney M.A."/>
            <person name="Auch B."/>
            <person name="Kono T."/>
            <person name="Mallez S."/>
            <person name="Becker A."/>
            <person name="Gohl D.M."/>
            <person name="Silverstein K.A.T."/>
            <person name="Koren S."/>
            <person name="Bechman K.B."/>
            <person name="Herman A."/>
            <person name="Abrahante J.E."/>
            <person name="Garbe J."/>
        </authorList>
    </citation>
    <scope>NUCLEOTIDE SEQUENCE</scope>
    <source>
        <strain evidence="1">Duluth1</strain>
        <tissue evidence="1">Whole animal</tissue>
    </source>
</reference>
<organism evidence="1 2">
    <name type="scientific">Dreissena polymorpha</name>
    <name type="common">Zebra mussel</name>
    <name type="synonym">Mytilus polymorpha</name>
    <dbReference type="NCBI Taxonomy" id="45954"/>
    <lineage>
        <taxon>Eukaryota</taxon>
        <taxon>Metazoa</taxon>
        <taxon>Spiralia</taxon>
        <taxon>Lophotrochozoa</taxon>
        <taxon>Mollusca</taxon>
        <taxon>Bivalvia</taxon>
        <taxon>Autobranchia</taxon>
        <taxon>Heteroconchia</taxon>
        <taxon>Euheterodonta</taxon>
        <taxon>Imparidentia</taxon>
        <taxon>Neoheterodontei</taxon>
        <taxon>Myida</taxon>
        <taxon>Dreissenoidea</taxon>
        <taxon>Dreissenidae</taxon>
        <taxon>Dreissena</taxon>
    </lineage>
</organism>
<comment type="caution">
    <text evidence="1">The sequence shown here is derived from an EMBL/GenBank/DDBJ whole genome shotgun (WGS) entry which is preliminary data.</text>
</comment>
<proteinExistence type="predicted"/>
<dbReference type="Proteomes" id="UP000828390">
    <property type="component" value="Unassembled WGS sequence"/>
</dbReference>
<dbReference type="EMBL" id="JAIWYP010000003">
    <property type="protein sequence ID" value="KAH3855301.1"/>
    <property type="molecule type" value="Genomic_DNA"/>
</dbReference>
<name>A0A9D4R4Y3_DREPO</name>
<evidence type="ECO:0000313" key="2">
    <source>
        <dbReference type="Proteomes" id="UP000828390"/>
    </source>
</evidence>
<keyword evidence="2" id="KW-1185">Reference proteome</keyword>
<sequence length="162" mass="17283">MCISRIYLAYLTSISRAGGYICEHNFLLTECPARTVVETSNRNFTSTDDALTVIFSSDAYIVRIGFIIKNVEVIGEMTTTEAITITTTAASSSSTTSFATTTFETTSSPSACCACTSMPEETTTTTASTMTSPTSTPYTTTTVISTTVMYYGNCTCPSTPKS</sequence>
<protein>
    <submittedName>
        <fullName evidence="1">Uncharacterized protein</fullName>
    </submittedName>
</protein>
<gene>
    <name evidence="1" type="ORF">DPMN_097866</name>
</gene>
<reference evidence="1" key="1">
    <citation type="journal article" date="2019" name="bioRxiv">
        <title>The Genome of the Zebra Mussel, Dreissena polymorpha: A Resource for Invasive Species Research.</title>
        <authorList>
            <person name="McCartney M.A."/>
            <person name="Auch B."/>
            <person name="Kono T."/>
            <person name="Mallez S."/>
            <person name="Zhang Y."/>
            <person name="Obille A."/>
            <person name="Becker A."/>
            <person name="Abrahante J.E."/>
            <person name="Garbe J."/>
            <person name="Badalamenti J.P."/>
            <person name="Herman A."/>
            <person name="Mangelson H."/>
            <person name="Liachko I."/>
            <person name="Sullivan S."/>
            <person name="Sone E.D."/>
            <person name="Koren S."/>
            <person name="Silverstein K.A.T."/>
            <person name="Beckman K.B."/>
            <person name="Gohl D.M."/>
        </authorList>
    </citation>
    <scope>NUCLEOTIDE SEQUENCE</scope>
    <source>
        <strain evidence="1">Duluth1</strain>
        <tissue evidence="1">Whole animal</tissue>
    </source>
</reference>
<evidence type="ECO:0000313" key="1">
    <source>
        <dbReference type="EMBL" id="KAH3855301.1"/>
    </source>
</evidence>
<dbReference type="AlphaFoldDB" id="A0A9D4R4Y3"/>
<accession>A0A9D4R4Y3</accession>